<sequence>MMLIMGGALALILGGAGFYTVYSGLVNLPLPSAEPEEEAHKAAVHAFEAAAPAAEFVPLEPILITLGGGDARLRQLQFVAQLEVEPGAAEALKALEPRVRDVLNTYLRAVRADDVDDPAALLRMRAQMLRRIQVVTGEGLVRDLLVSEFILR</sequence>
<dbReference type="GO" id="GO:0005886">
    <property type="term" value="C:plasma membrane"/>
    <property type="evidence" value="ECO:0007669"/>
    <property type="project" value="UniProtKB-SubCell"/>
</dbReference>
<evidence type="ECO:0000256" key="6">
    <source>
        <dbReference type="ARBA" id="ARBA00022692"/>
    </source>
</evidence>
<evidence type="ECO:0000256" key="7">
    <source>
        <dbReference type="ARBA" id="ARBA00022779"/>
    </source>
</evidence>
<dbReference type="GO" id="GO:0009425">
    <property type="term" value="C:bacterial-type flagellum basal body"/>
    <property type="evidence" value="ECO:0007669"/>
    <property type="project" value="InterPro"/>
</dbReference>
<dbReference type="PANTHER" id="PTHR35091">
    <property type="entry name" value="FLAGELLAR PROTEIN FLIL"/>
    <property type="match status" value="1"/>
</dbReference>
<dbReference type="AlphaFoldDB" id="A0A1H4C6L1"/>
<accession>A0A1H4C6L1</accession>
<evidence type="ECO:0000256" key="1">
    <source>
        <dbReference type="ARBA" id="ARBA00002254"/>
    </source>
</evidence>
<reference evidence="11 12" key="1">
    <citation type="submission" date="2016-10" db="EMBL/GenBank/DDBJ databases">
        <authorList>
            <person name="de Groot N.N."/>
        </authorList>
    </citation>
    <scope>NUCLEOTIDE SEQUENCE [LARGE SCALE GENOMIC DNA]</scope>
    <source>
        <strain evidence="11 12">DSM 15345</strain>
    </source>
</reference>
<keyword evidence="8" id="KW-1133">Transmembrane helix</keyword>
<protein>
    <recommendedName>
        <fullName evidence="10">Flagellar protein FliL</fullName>
    </recommendedName>
</protein>
<keyword evidence="11" id="KW-0282">Flagellum</keyword>
<name>A0A1H4C6L1_9RHOB</name>
<evidence type="ECO:0000256" key="9">
    <source>
        <dbReference type="ARBA" id="ARBA00023136"/>
    </source>
</evidence>
<keyword evidence="7 10" id="KW-0283">Flagellar rotation</keyword>
<evidence type="ECO:0000256" key="4">
    <source>
        <dbReference type="ARBA" id="ARBA00022475"/>
    </source>
</evidence>
<keyword evidence="6" id="KW-0812">Transmembrane</keyword>
<keyword evidence="9 10" id="KW-0472">Membrane</keyword>
<evidence type="ECO:0000256" key="10">
    <source>
        <dbReference type="RuleBase" id="RU364125"/>
    </source>
</evidence>
<evidence type="ECO:0000313" key="12">
    <source>
        <dbReference type="Proteomes" id="UP000198703"/>
    </source>
</evidence>
<dbReference type="GO" id="GO:0006935">
    <property type="term" value="P:chemotaxis"/>
    <property type="evidence" value="ECO:0007669"/>
    <property type="project" value="UniProtKB-KW"/>
</dbReference>
<dbReference type="InterPro" id="IPR005503">
    <property type="entry name" value="FliL"/>
</dbReference>
<evidence type="ECO:0000256" key="5">
    <source>
        <dbReference type="ARBA" id="ARBA00022500"/>
    </source>
</evidence>
<proteinExistence type="inferred from homology"/>
<comment type="function">
    <text evidence="1 10">Controls the rotational direction of flagella during chemotaxis.</text>
</comment>
<dbReference type="Proteomes" id="UP000198703">
    <property type="component" value="Unassembled WGS sequence"/>
</dbReference>
<keyword evidence="12" id="KW-1185">Reference proteome</keyword>
<evidence type="ECO:0000256" key="2">
    <source>
        <dbReference type="ARBA" id="ARBA00004162"/>
    </source>
</evidence>
<dbReference type="GO" id="GO:0071978">
    <property type="term" value="P:bacterial-type flagellum-dependent swarming motility"/>
    <property type="evidence" value="ECO:0007669"/>
    <property type="project" value="TreeGrafter"/>
</dbReference>
<keyword evidence="11" id="KW-0966">Cell projection</keyword>
<dbReference type="Pfam" id="PF03748">
    <property type="entry name" value="FliL"/>
    <property type="match status" value="1"/>
</dbReference>
<comment type="subcellular location">
    <subcellularLocation>
        <location evidence="10">Cell inner membrane</location>
    </subcellularLocation>
    <subcellularLocation>
        <location evidence="2">Cell membrane</location>
        <topology evidence="2">Single-pass membrane protein</topology>
    </subcellularLocation>
</comment>
<dbReference type="PANTHER" id="PTHR35091:SF2">
    <property type="entry name" value="FLAGELLAR PROTEIN FLIL"/>
    <property type="match status" value="1"/>
</dbReference>
<keyword evidence="4" id="KW-1003">Cell membrane</keyword>
<keyword evidence="5 10" id="KW-0145">Chemotaxis</keyword>
<keyword evidence="10" id="KW-0997">Cell inner membrane</keyword>
<dbReference type="EMBL" id="FNQM01000006">
    <property type="protein sequence ID" value="SEA55986.1"/>
    <property type="molecule type" value="Genomic_DNA"/>
</dbReference>
<comment type="similarity">
    <text evidence="3 10">Belongs to the FliL family.</text>
</comment>
<gene>
    <name evidence="11" type="ORF">SAMN05444370_106231</name>
</gene>
<organism evidence="11 12">
    <name type="scientific">Rubrimonas cliftonensis</name>
    <dbReference type="NCBI Taxonomy" id="89524"/>
    <lineage>
        <taxon>Bacteria</taxon>
        <taxon>Pseudomonadati</taxon>
        <taxon>Pseudomonadota</taxon>
        <taxon>Alphaproteobacteria</taxon>
        <taxon>Rhodobacterales</taxon>
        <taxon>Paracoccaceae</taxon>
        <taxon>Rubrimonas</taxon>
    </lineage>
</organism>
<evidence type="ECO:0000256" key="3">
    <source>
        <dbReference type="ARBA" id="ARBA00008281"/>
    </source>
</evidence>
<keyword evidence="11" id="KW-0969">Cilium</keyword>
<evidence type="ECO:0000256" key="8">
    <source>
        <dbReference type="ARBA" id="ARBA00022989"/>
    </source>
</evidence>
<evidence type="ECO:0000313" key="11">
    <source>
        <dbReference type="EMBL" id="SEA55986.1"/>
    </source>
</evidence>
<dbReference type="STRING" id="89524.SAMN05444370_106231"/>